<evidence type="ECO:0000313" key="2">
    <source>
        <dbReference type="Proteomes" id="UP000828941"/>
    </source>
</evidence>
<gene>
    <name evidence="1" type="ORF">L6164_006910</name>
</gene>
<accession>A0ACB9Q1C6</accession>
<protein>
    <submittedName>
        <fullName evidence="1">Uncharacterized protein</fullName>
    </submittedName>
</protein>
<organism evidence="1 2">
    <name type="scientific">Bauhinia variegata</name>
    <name type="common">Purple orchid tree</name>
    <name type="synonym">Phanera variegata</name>
    <dbReference type="NCBI Taxonomy" id="167791"/>
    <lineage>
        <taxon>Eukaryota</taxon>
        <taxon>Viridiplantae</taxon>
        <taxon>Streptophyta</taxon>
        <taxon>Embryophyta</taxon>
        <taxon>Tracheophyta</taxon>
        <taxon>Spermatophyta</taxon>
        <taxon>Magnoliopsida</taxon>
        <taxon>eudicotyledons</taxon>
        <taxon>Gunneridae</taxon>
        <taxon>Pentapetalae</taxon>
        <taxon>rosids</taxon>
        <taxon>fabids</taxon>
        <taxon>Fabales</taxon>
        <taxon>Fabaceae</taxon>
        <taxon>Cercidoideae</taxon>
        <taxon>Cercideae</taxon>
        <taxon>Bauhiniinae</taxon>
        <taxon>Bauhinia</taxon>
    </lineage>
</organism>
<dbReference type="EMBL" id="CM039428">
    <property type="protein sequence ID" value="KAI4352685.1"/>
    <property type="molecule type" value="Genomic_DNA"/>
</dbReference>
<reference evidence="1 2" key="1">
    <citation type="journal article" date="2022" name="DNA Res.">
        <title>Chromosomal-level genome assembly of the orchid tree Bauhinia variegata (Leguminosae; Cercidoideae) supports the allotetraploid origin hypothesis of Bauhinia.</title>
        <authorList>
            <person name="Zhong Y."/>
            <person name="Chen Y."/>
            <person name="Zheng D."/>
            <person name="Pang J."/>
            <person name="Liu Y."/>
            <person name="Luo S."/>
            <person name="Meng S."/>
            <person name="Qian L."/>
            <person name="Wei D."/>
            <person name="Dai S."/>
            <person name="Zhou R."/>
        </authorList>
    </citation>
    <scope>NUCLEOTIDE SEQUENCE [LARGE SCALE GENOMIC DNA]</scope>
    <source>
        <strain evidence="1">BV-YZ2020</strain>
    </source>
</reference>
<comment type="caution">
    <text evidence="1">The sequence shown here is derived from an EMBL/GenBank/DDBJ whole genome shotgun (WGS) entry which is preliminary data.</text>
</comment>
<dbReference type="Proteomes" id="UP000828941">
    <property type="component" value="Chromosome 3"/>
</dbReference>
<proteinExistence type="predicted"/>
<keyword evidence="2" id="KW-1185">Reference proteome</keyword>
<evidence type="ECO:0000313" key="1">
    <source>
        <dbReference type="EMBL" id="KAI4352685.1"/>
    </source>
</evidence>
<sequence length="116" mass="12658">MNATQIDDSKLLIVTGHALGGSIASLFTIWLLDIIGSGKKRPLCITFGSPLIGDQNLQKAISQHSTWNSCFFNVASHLDPVPRMFISPHTSPLSELSTQTIVYKPFGTFLLLSDKV</sequence>
<name>A0ACB9Q1C6_BAUVA</name>